<dbReference type="EC" id="2.1.1.-" evidence="9"/>
<keyword evidence="9" id="KW-0378">Hydrolase</keyword>
<feature type="transmembrane region" description="Helical" evidence="10">
    <location>
        <begin position="280"/>
        <end position="299"/>
    </location>
</feature>
<comment type="catalytic activity">
    <reaction evidence="9">
        <text>Typically cleaves a -Gly-|-Phe- bond to release an N-terminal, basic peptide of 5-8 residues from type IV prepilin, and then N-methylates the new N-terminal amino group, the methyl donor being S-adenosyl-L-methionine.</text>
        <dbReference type="EC" id="3.4.23.43"/>
    </reaction>
</comment>
<evidence type="ECO:0000256" key="9">
    <source>
        <dbReference type="RuleBase" id="RU003794"/>
    </source>
</evidence>
<dbReference type="InterPro" id="IPR010627">
    <property type="entry name" value="Prepilin_pept_A24_N"/>
</dbReference>
<organism evidence="13 14">
    <name type="scientific">Ramlibacter aquaticus</name>
    <dbReference type="NCBI Taxonomy" id="2780094"/>
    <lineage>
        <taxon>Bacteria</taxon>
        <taxon>Pseudomonadati</taxon>
        <taxon>Pseudomonadota</taxon>
        <taxon>Betaproteobacteria</taxon>
        <taxon>Burkholderiales</taxon>
        <taxon>Comamonadaceae</taxon>
        <taxon>Ramlibacter</taxon>
    </lineage>
</organism>
<dbReference type="InterPro" id="IPR050882">
    <property type="entry name" value="Prepilin_peptidase/N-MTase"/>
</dbReference>
<keyword evidence="9" id="KW-0511">Multifunctional enzyme</keyword>
<evidence type="ECO:0000259" key="12">
    <source>
        <dbReference type="Pfam" id="PF06750"/>
    </source>
</evidence>
<dbReference type="EMBL" id="JADDOJ010000011">
    <property type="protein sequence ID" value="MBE7939827.1"/>
    <property type="molecule type" value="Genomic_DNA"/>
</dbReference>
<dbReference type="PANTHER" id="PTHR30487:SF0">
    <property type="entry name" value="PREPILIN LEADER PEPTIDASE_N-METHYLTRANSFERASE-RELATED"/>
    <property type="match status" value="1"/>
</dbReference>
<evidence type="ECO:0000256" key="8">
    <source>
        <dbReference type="RuleBase" id="RU003793"/>
    </source>
</evidence>
<evidence type="ECO:0000256" key="6">
    <source>
        <dbReference type="ARBA" id="ARBA00022989"/>
    </source>
</evidence>
<dbReference type="Gene3D" id="1.20.120.1220">
    <property type="match status" value="1"/>
</dbReference>
<dbReference type="Pfam" id="PF01478">
    <property type="entry name" value="Peptidase_A24"/>
    <property type="match status" value="1"/>
</dbReference>
<feature type="domain" description="Prepilin type IV endopeptidase peptidase" evidence="11">
    <location>
        <begin position="155"/>
        <end position="262"/>
    </location>
</feature>
<evidence type="ECO:0000256" key="3">
    <source>
        <dbReference type="ARBA" id="ARBA00022475"/>
    </source>
</evidence>
<evidence type="ECO:0000256" key="4">
    <source>
        <dbReference type="ARBA" id="ARBA00022519"/>
    </source>
</evidence>
<dbReference type="InterPro" id="IPR000045">
    <property type="entry name" value="Prepilin_IV_endopep_pep"/>
</dbReference>
<comment type="caution">
    <text evidence="13">The sequence shown here is derived from an EMBL/GenBank/DDBJ whole genome shotgun (WGS) entry which is preliminary data.</text>
</comment>
<evidence type="ECO:0000259" key="11">
    <source>
        <dbReference type="Pfam" id="PF01478"/>
    </source>
</evidence>
<reference evidence="13 14" key="1">
    <citation type="submission" date="2020-10" db="EMBL/GenBank/DDBJ databases">
        <title>Draft genome of Ramlibacter aquaticus LMG 30558.</title>
        <authorList>
            <person name="Props R."/>
        </authorList>
    </citation>
    <scope>NUCLEOTIDE SEQUENCE [LARGE SCALE GENOMIC DNA]</scope>
    <source>
        <strain evidence="13 14">LMG 30558</strain>
    </source>
</reference>
<dbReference type="PRINTS" id="PR00864">
    <property type="entry name" value="PREPILNPTASE"/>
</dbReference>
<feature type="domain" description="Prepilin peptidase A24 N-terminal" evidence="12">
    <location>
        <begin position="14"/>
        <end position="144"/>
    </location>
</feature>
<dbReference type="InterPro" id="IPR014032">
    <property type="entry name" value="Peptidase_A24A_bac"/>
</dbReference>
<evidence type="ECO:0000313" key="13">
    <source>
        <dbReference type="EMBL" id="MBE7939827.1"/>
    </source>
</evidence>
<dbReference type="Proteomes" id="UP000715965">
    <property type="component" value="Unassembled WGS sequence"/>
</dbReference>
<evidence type="ECO:0000256" key="2">
    <source>
        <dbReference type="ARBA" id="ARBA00005801"/>
    </source>
</evidence>
<name>A0ABR9SDM0_9BURK</name>
<feature type="transmembrane region" description="Helical" evidence="10">
    <location>
        <begin position="146"/>
        <end position="165"/>
    </location>
</feature>
<dbReference type="PANTHER" id="PTHR30487">
    <property type="entry name" value="TYPE 4 PREPILIN-LIKE PROTEINS LEADER PEPTIDE-PROCESSING ENZYME"/>
    <property type="match status" value="1"/>
</dbReference>
<keyword evidence="9" id="KW-0808">Transferase</keyword>
<comment type="similarity">
    <text evidence="2 8">Belongs to the peptidase A24 family.</text>
</comment>
<accession>A0ABR9SDM0</accession>
<keyword evidence="14" id="KW-1185">Reference proteome</keyword>
<feature type="transmembrane region" description="Helical" evidence="10">
    <location>
        <begin position="238"/>
        <end position="268"/>
    </location>
</feature>
<sequence>MPFTPMSAALLGGLLGLLVGSFLNVVVYRLPLMMAREWWRDVAGYLGDAKAHADVFGQDLPASASAESKRLESALDALPAFDIARPRSRCPHCGHVIRWYENVPVLSWLVLRGKCSACSHAISPRYPLVELATAVAFALVASRFGITWTALAWAVFAAVLIAQFLIDFDTQLLPDSLNYPLLWLGLLMAASGASVPLSDSVWGAVAGYMSLWTVFQLHHKLTGKVGMGHGDFKLLAALGAWFGAHMVLALILLSSVVGAVVGGGLLVVGRLANRNIPMAFGPFIAGAGLVAMAVGPAQLERWMPFAFPF</sequence>
<evidence type="ECO:0000256" key="1">
    <source>
        <dbReference type="ARBA" id="ARBA00004429"/>
    </source>
</evidence>
<keyword evidence="6 10" id="KW-1133">Transmembrane helix</keyword>
<keyword evidence="7 10" id="KW-0472">Membrane</keyword>
<feature type="transmembrane region" description="Helical" evidence="10">
    <location>
        <begin position="6"/>
        <end position="30"/>
    </location>
</feature>
<keyword evidence="5 9" id="KW-0812">Transmembrane</keyword>
<evidence type="ECO:0000256" key="10">
    <source>
        <dbReference type="SAM" id="Phobius"/>
    </source>
</evidence>
<dbReference type="Pfam" id="PF06750">
    <property type="entry name" value="A24_N_bact"/>
    <property type="match status" value="1"/>
</dbReference>
<evidence type="ECO:0000256" key="5">
    <source>
        <dbReference type="ARBA" id="ARBA00022692"/>
    </source>
</evidence>
<dbReference type="EC" id="3.4.23.43" evidence="9"/>
<keyword evidence="9" id="KW-0645">Protease</keyword>
<comment type="function">
    <text evidence="9">Plays an essential role in type IV pili and type II pseudopili formation by proteolytically removing the leader sequence from substrate proteins and subsequently monomethylating the alpha-amino group of the newly exposed N-terminal phenylalanine.</text>
</comment>
<gene>
    <name evidence="13" type="ORF">IM725_04470</name>
</gene>
<keyword evidence="9" id="KW-0489">Methyltransferase</keyword>
<keyword evidence="3" id="KW-1003">Cell membrane</keyword>
<dbReference type="RefSeq" id="WP_193779372.1">
    <property type="nucleotide sequence ID" value="NZ_JADDOJ010000011.1"/>
</dbReference>
<protein>
    <recommendedName>
        <fullName evidence="9">Prepilin leader peptidase/N-methyltransferase</fullName>
        <ecNumber evidence="9">2.1.1.-</ecNumber>
        <ecNumber evidence="9">3.4.23.43</ecNumber>
    </recommendedName>
</protein>
<proteinExistence type="inferred from homology"/>
<evidence type="ECO:0000313" key="14">
    <source>
        <dbReference type="Proteomes" id="UP000715965"/>
    </source>
</evidence>
<evidence type="ECO:0000256" key="7">
    <source>
        <dbReference type="ARBA" id="ARBA00023136"/>
    </source>
</evidence>
<comment type="subcellular location">
    <subcellularLocation>
        <location evidence="1">Cell inner membrane</location>
        <topology evidence="1">Multi-pass membrane protein</topology>
    </subcellularLocation>
    <subcellularLocation>
        <location evidence="9">Cell membrane</location>
        <topology evidence="9">Multi-pass membrane protein</topology>
    </subcellularLocation>
</comment>
<keyword evidence="4" id="KW-0997">Cell inner membrane</keyword>